<protein>
    <submittedName>
        <fullName evidence="7">Metalloprotease</fullName>
    </submittedName>
</protein>
<dbReference type="Pfam" id="PF04228">
    <property type="entry name" value="Zn_peptidase"/>
    <property type="match status" value="1"/>
</dbReference>
<evidence type="ECO:0000256" key="1">
    <source>
        <dbReference type="ARBA" id="ARBA00004167"/>
    </source>
</evidence>
<reference evidence="7 8" key="1">
    <citation type="submission" date="2024-06" db="EMBL/GenBank/DDBJ databases">
        <title>Sorghum-associated microbial communities from plants grown in Nebraska, USA.</title>
        <authorList>
            <person name="Schachtman D."/>
        </authorList>
    </citation>
    <scope>NUCLEOTIDE SEQUENCE [LARGE SCALE GENOMIC DNA]</scope>
    <source>
        <strain evidence="7 8">3207</strain>
    </source>
</reference>
<evidence type="ECO:0000256" key="2">
    <source>
        <dbReference type="ARBA" id="ARBA00022692"/>
    </source>
</evidence>
<dbReference type="GO" id="GO:0008237">
    <property type="term" value="F:metallopeptidase activity"/>
    <property type="evidence" value="ECO:0007669"/>
    <property type="project" value="UniProtKB-KW"/>
</dbReference>
<sequence>MRLDGQRESDNVEDRRGGGTGGLGGGFRPAGMGGGRGIPLRGGSLVTIAVLVGIGWLVFGINPLQMLAMVTGGGGSFTQSEDAGYQPAPSSGGTQTGAGVNDAGKQFVSKVLGSTEDVWTDIFKSAGETYAATPLVLFSGMTRSACGQASAASGPFYCPLDKKVYIDLAFYDELKRRFGAPGDFAQAYVIAHEVGHHVQDLQGILPKFNEMRQGMSKADANALSVKVELQADCYAGVWANRTDQKGMLEAGDIDEALNAATQIGDDAIQKRTQGVVVPESFTHGTSAQRSTWFKRGYQTGDVSQCNTFQGQI</sequence>
<organism evidence="7 8">
    <name type="scientific">Kaistia defluvii</name>
    <dbReference type="NCBI Taxonomy" id="410841"/>
    <lineage>
        <taxon>Bacteria</taxon>
        <taxon>Pseudomonadati</taxon>
        <taxon>Pseudomonadota</taxon>
        <taxon>Alphaproteobacteria</taxon>
        <taxon>Hyphomicrobiales</taxon>
        <taxon>Kaistiaceae</taxon>
        <taxon>Kaistia</taxon>
    </lineage>
</organism>
<evidence type="ECO:0000313" key="7">
    <source>
        <dbReference type="EMBL" id="MET4633993.1"/>
    </source>
</evidence>
<keyword evidence="8" id="KW-1185">Reference proteome</keyword>
<evidence type="ECO:0000256" key="6">
    <source>
        <dbReference type="SAM" id="Phobius"/>
    </source>
</evidence>
<keyword evidence="4 6" id="KW-0472">Membrane</keyword>
<accession>A0ABV2QY94</accession>
<evidence type="ECO:0000313" key="8">
    <source>
        <dbReference type="Proteomes" id="UP001549321"/>
    </source>
</evidence>
<dbReference type="PANTHER" id="PTHR30168:SF0">
    <property type="entry name" value="INNER MEMBRANE PROTEIN"/>
    <property type="match status" value="1"/>
</dbReference>
<dbReference type="PANTHER" id="PTHR30168">
    <property type="entry name" value="PUTATIVE MEMBRANE PROTEIN YPFJ"/>
    <property type="match status" value="1"/>
</dbReference>
<evidence type="ECO:0000256" key="4">
    <source>
        <dbReference type="ARBA" id="ARBA00023136"/>
    </source>
</evidence>
<comment type="subcellular location">
    <subcellularLocation>
        <location evidence="1">Membrane</location>
        <topology evidence="1">Single-pass membrane protein</topology>
    </subcellularLocation>
</comment>
<feature type="compositionally biased region" description="Gly residues" evidence="5">
    <location>
        <begin position="18"/>
        <end position="30"/>
    </location>
</feature>
<keyword evidence="7" id="KW-0378">Hydrolase</keyword>
<keyword evidence="7" id="KW-0645">Protease</keyword>
<feature type="transmembrane region" description="Helical" evidence="6">
    <location>
        <begin position="38"/>
        <end position="59"/>
    </location>
</feature>
<feature type="region of interest" description="Disordered" evidence="5">
    <location>
        <begin position="1"/>
        <end position="30"/>
    </location>
</feature>
<name>A0ABV2QY94_9HYPH</name>
<dbReference type="InterPro" id="IPR007343">
    <property type="entry name" value="Uncharacterised_pept_Zn_put"/>
</dbReference>
<keyword evidence="2 6" id="KW-0812">Transmembrane</keyword>
<feature type="region of interest" description="Disordered" evidence="5">
    <location>
        <begin position="79"/>
        <end position="99"/>
    </location>
</feature>
<feature type="compositionally biased region" description="Basic and acidic residues" evidence="5">
    <location>
        <begin position="1"/>
        <end position="17"/>
    </location>
</feature>
<keyword evidence="7" id="KW-0482">Metalloprotease</keyword>
<gene>
    <name evidence="7" type="ORF">ABIE08_001906</name>
</gene>
<dbReference type="Proteomes" id="UP001549321">
    <property type="component" value="Unassembled WGS sequence"/>
</dbReference>
<dbReference type="EMBL" id="JBEPSM010000001">
    <property type="protein sequence ID" value="MET4633993.1"/>
    <property type="molecule type" value="Genomic_DNA"/>
</dbReference>
<comment type="caution">
    <text evidence="7">The sequence shown here is derived from an EMBL/GenBank/DDBJ whole genome shotgun (WGS) entry which is preliminary data.</text>
</comment>
<dbReference type="RefSeq" id="WP_354550560.1">
    <property type="nucleotide sequence ID" value="NZ_JBEPSM010000001.1"/>
</dbReference>
<evidence type="ECO:0000256" key="3">
    <source>
        <dbReference type="ARBA" id="ARBA00022989"/>
    </source>
</evidence>
<proteinExistence type="predicted"/>
<evidence type="ECO:0000256" key="5">
    <source>
        <dbReference type="SAM" id="MobiDB-lite"/>
    </source>
</evidence>
<keyword evidence="3 6" id="KW-1133">Transmembrane helix</keyword>